<protein>
    <recommendedName>
        <fullName evidence="7">UPF0056 membrane protein</fullName>
    </recommendedName>
</protein>
<feature type="transmembrane region" description="Helical" evidence="7">
    <location>
        <begin position="43"/>
        <end position="64"/>
    </location>
</feature>
<comment type="caution">
    <text evidence="7">Lacks conserved residue(s) required for the propagation of feature annotation.</text>
</comment>
<evidence type="ECO:0000256" key="7">
    <source>
        <dbReference type="RuleBase" id="RU362048"/>
    </source>
</evidence>
<accession>A0A2Z4FI08</accession>
<dbReference type="GO" id="GO:0005886">
    <property type="term" value="C:plasma membrane"/>
    <property type="evidence" value="ECO:0007669"/>
    <property type="project" value="UniProtKB-SubCell"/>
</dbReference>
<evidence type="ECO:0000256" key="4">
    <source>
        <dbReference type="ARBA" id="ARBA00022692"/>
    </source>
</evidence>
<feature type="transmembrane region" description="Helical" evidence="7">
    <location>
        <begin position="108"/>
        <end position="126"/>
    </location>
</feature>
<dbReference type="AlphaFoldDB" id="A0A2Z4FI08"/>
<keyword evidence="3" id="KW-1003">Cell membrane</keyword>
<dbReference type="OrthoDB" id="21094at2"/>
<evidence type="ECO:0000313" key="8">
    <source>
        <dbReference type="EMBL" id="AWV88523.1"/>
    </source>
</evidence>
<proteinExistence type="inferred from homology"/>
<feature type="transmembrane region" description="Helical" evidence="7">
    <location>
        <begin position="71"/>
        <end position="88"/>
    </location>
</feature>
<keyword evidence="4 7" id="KW-0812">Transmembrane</keyword>
<comment type="similarity">
    <text evidence="2 7">Belongs to the UPF0056 (MarC) family.</text>
</comment>
<dbReference type="RefSeq" id="WP_111332354.1">
    <property type="nucleotide sequence ID" value="NZ_CP030032.1"/>
</dbReference>
<dbReference type="Proteomes" id="UP000249799">
    <property type="component" value="Chromosome"/>
</dbReference>
<feature type="transmembrane region" description="Helical" evidence="7">
    <location>
        <begin position="165"/>
        <end position="186"/>
    </location>
</feature>
<dbReference type="PANTHER" id="PTHR33508">
    <property type="entry name" value="UPF0056 MEMBRANE PROTEIN YHCE"/>
    <property type="match status" value="1"/>
</dbReference>
<keyword evidence="6 7" id="KW-0472">Membrane</keyword>
<evidence type="ECO:0000256" key="1">
    <source>
        <dbReference type="ARBA" id="ARBA00004651"/>
    </source>
</evidence>
<dbReference type="EMBL" id="CP030032">
    <property type="protein sequence ID" value="AWV88523.1"/>
    <property type="molecule type" value="Genomic_DNA"/>
</dbReference>
<dbReference type="PANTHER" id="PTHR33508:SF10">
    <property type="entry name" value="UPF0056 INNER MEMBRANE PROTEIN YHGN"/>
    <property type="match status" value="1"/>
</dbReference>
<evidence type="ECO:0000256" key="6">
    <source>
        <dbReference type="ARBA" id="ARBA00023136"/>
    </source>
</evidence>
<sequence length="222" mass="23643">MSTLSAALLLFLVMDPIGNVPISLSLLKDVERERWPVILMREQLIALAVLVVFLFGGHFILDLLHIKTETVSMAGGIILFIIGIRMIFPSDQGMFGDDAGGEPFIVPLAIPLIAGPSTIATVMLLANSHPGRQVDWSVALVLAWSAGAVILMGAVRLSHRLSPSMLTALARLMGMLLVALSVQMFLDGAVSYIRMQTEGATAAEAQAQALEAPEVGEGVDVE</sequence>
<evidence type="ECO:0000256" key="2">
    <source>
        <dbReference type="ARBA" id="ARBA00009784"/>
    </source>
</evidence>
<evidence type="ECO:0000256" key="5">
    <source>
        <dbReference type="ARBA" id="ARBA00022989"/>
    </source>
</evidence>
<keyword evidence="9" id="KW-1185">Reference proteome</keyword>
<gene>
    <name evidence="8" type="ORF">DN745_03860</name>
</gene>
<evidence type="ECO:0000313" key="9">
    <source>
        <dbReference type="Proteomes" id="UP000249799"/>
    </source>
</evidence>
<keyword evidence="5 7" id="KW-1133">Transmembrane helix</keyword>
<name>A0A2Z4FI08_9DELT</name>
<dbReference type="KEGG" id="bsed:DN745_03860"/>
<reference evidence="8 9" key="1">
    <citation type="submission" date="2018-06" db="EMBL/GenBank/DDBJ databases">
        <title>Lujinxingia sediminis gen. nov. sp. nov., a new facultative anaerobic member of the class Deltaproteobacteria, and proposal of Lujinxingaceae fam. nov.</title>
        <authorList>
            <person name="Guo L.-Y."/>
            <person name="Li C.-M."/>
            <person name="Wang S."/>
            <person name="Du Z.-J."/>
        </authorList>
    </citation>
    <scope>NUCLEOTIDE SEQUENCE [LARGE SCALE GENOMIC DNA]</scope>
    <source>
        <strain evidence="8 9">FA350</strain>
    </source>
</reference>
<comment type="subcellular location">
    <subcellularLocation>
        <location evidence="1 7">Cell membrane</location>
        <topology evidence="1 7">Multi-pass membrane protein</topology>
    </subcellularLocation>
</comment>
<dbReference type="InterPro" id="IPR002771">
    <property type="entry name" value="Multi_antbiot-R_MarC"/>
</dbReference>
<evidence type="ECO:0000256" key="3">
    <source>
        <dbReference type="ARBA" id="ARBA00022475"/>
    </source>
</evidence>
<organism evidence="8 9">
    <name type="scientific">Bradymonas sediminis</name>
    <dbReference type="NCBI Taxonomy" id="1548548"/>
    <lineage>
        <taxon>Bacteria</taxon>
        <taxon>Deltaproteobacteria</taxon>
        <taxon>Bradymonadales</taxon>
        <taxon>Bradymonadaceae</taxon>
        <taxon>Bradymonas</taxon>
    </lineage>
</organism>
<dbReference type="Pfam" id="PF01914">
    <property type="entry name" value="MarC"/>
    <property type="match status" value="1"/>
</dbReference>
<feature type="transmembrane region" description="Helical" evidence="7">
    <location>
        <begin position="138"/>
        <end position="159"/>
    </location>
</feature>